<dbReference type="Pfam" id="PF00010">
    <property type="entry name" value="HLH"/>
    <property type="match status" value="1"/>
</dbReference>
<dbReference type="EMBL" id="JBBXMP010000032">
    <property type="protein sequence ID" value="KAL0066814.1"/>
    <property type="molecule type" value="Genomic_DNA"/>
</dbReference>
<keyword evidence="10" id="KW-1185">Reference proteome</keyword>
<evidence type="ECO:0000256" key="1">
    <source>
        <dbReference type="ARBA" id="ARBA00023015"/>
    </source>
</evidence>
<dbReference type="SUPFAM" id="SSF47459">
    <property type="entry name" value="HLH, helix-loop-helix DNA-binding domain"/>
    <property type="match status" value="1"/>
</dbReference>
<name>A0ABR3A0A3_9AGAR</name>
<evidence type="ECO:0000256" key="5">
    <source>
        <dbReference type="ARBA" id="ARBA00023242"/>
    </source>
</evidence>
<evidence type="ECO:0000259" key="8">
    <source>
        <dbReference type="PROSITE" id="PS50888"/>
    </source>
</evidence>
<feature type="domain" description="BHLH" evidence="8">
    <location>
        <begin position="47"/>
        <end position="99"/>
    </location>
</feature>
<feature type="compositionally biased region" description="Low complexity" evidence="7">
    <location>
        <begin position="262"/>
        <end position="277"/>
    </location>
</feature>
<keyword evidence="3" id="KW-0010">Activator</keyword>
<feature type="compositionally biased region" description="Low complexity" evidence="7">
    <location>
        <begin position="1"/>
        <end position="29"/>
    </location>
</feature>
<protein>
    <recommendedName>
        <fullName evidence="8">BHLH domain-containing protein</fullName>
    </recommendedName>
</protein>
<evidence type="ECO:0000256" key="2">
    <source>
        <dbReference type="ARBA" id="ARBA00023125"/>
    </source>
</evidence>
<evidence type="ECO:0000256" key="6">
    <source>
        <dbReference type="SAM" id="Coils"/>
    </source>
</evidence>
<keyword evidence="4" id="KW-0804">Transcription</keyword>
<evidence type="ECO:0000313" key="9">
    <source>
        <dbReference type="EMBL" id="KAL0066814.1"/>
    </source>
</evidence>
<dbReference type="PANTHER" id="PTHR10328:SF3">
    <property type="entry name" value="PROTEIN MAX"/>
    <property type="match status" value="1"/>
</dbReference>
<evidence type="ECO:0000256" key="3">
    <source>
        <dbReference type="ARBA" id="ARBA00023159"/>
    </source>
</evidence>
<evidence type="ECO:0000313" key="10">
    <source>
        <dbReference type="Proteomes" id="UP001437256"/>
    </source>
</evidence>
<dbReference type="PANTHER" id="PTHR10328">
    <property type="entry name" value="PROTEIN MAX MYC-ASSOCIATED FACTOR X"/>
    <property type="match status" value="1"/>
</dbReference>
<evidence type="ECO:0000256" key="7">
    <source>
        <dbReference type="SAM" id="MobiDB-lite"/>
    </source>
</evidence>
<feature type="region of interest" description="Disordered" evidence="7">
    <location>
        <begin position="262"/>
        <end position="282"/>
    </location>
</feature>
<accession>A0ABR3A0A3</accession>
<dbReference type="PROSITE" id="PS50888">
    <property type="entry name" value="BHLH"/>
    <property type="match status" value="1"/>
</dbReference>
<evidence type="ECO:0000256" key="4">
    <source>
        <dbReference type="ARBA" id="ARBA00023163"/>
    </source>
</evidence>
<keyword evidence="2" id="KW-0238">DNA-binding</keyword>
<keyword evidence="5" id="KW-0539">Nucleus</keyword>
<gene>
    <name evidence="9" type="ORF">AAF712_006215</name>
</gene>
<comment type="caution">
    <text evidence="9">The sequence shown here is derived from an EMBL/GenBank/DDBJ whole genome shotgun (WGS) entry which is preliminary data.</text>
</comment>
<feature type="region of interest" description="Disordered" evidence="7">
    <location>
        <begin position="1"/>
        <end position="57"/>
    </location>
</feature>
<keyword evidence="1" id="KW-0805">Transcription regulation</keyword>
<proteinExistence type="predicted"/>
<keyword evidence="6" id="KW-0175">Coiled coil</keyword>
<dbReference type="Gene3D" id="4.10.280.10">
    <property type="entry name" value="Helix-loop-helix DNA-binding domain"/>
    <property type="match status" value="1"/>
</dbReference>
<dbReference type="Proteomes" id="UP001437256">
    <property type="component" value="Unassembled WGS sequence"/>
</dbReference>
<sequence>MQSPSSSDSTPPSTPPSENNMNLNNNSNTGGSGKPPRKASRRASTAERRATHNAVERARREVLNGRFLDLAKILPNLSQVRRPSKSAIVNSSIAHFHASRRHRAMAARELRLLKMETDQLRAELNEWRTRSGILRVEDPVRGDGFSMILNQELEVVPVLNIGEDDEEGSVDDDYAMPETIPEEPSLPLQAAARPQQAPVLNINTSVHPAHQHPAAYNAPPRPQHYNPMVASPTAMSFDNPALGMYDSGHVNNNPNYGAYSGGYRQRSGSMRSQGSASPPQYQIPPQMQKGYDPQMQVQKMQAGYEAGWVGMPMNGMNMGMPAMPGMNGMGMMPGF</sequence>
<reference evidence="9 10" key="1">
    <citation type="submission" date="2024-05" db="EMBL/GenBank/DDBJ databases">
        <title>A draft genome resource for the thread blight pathogen Marasmius tenuissimus strain MS-2.</title>
        <authorList>
            <person name="Yulfo-Soto G.E."/>
            <person name="Baruah I.K."/>
            <person name="Amoako-Attah I."/>
            <person name="Bukari Y."/>
            <person name="Meinhardt L.W."/>
            <person name="Bailey B.A."/>
            <person name="Cohen S.P."/>
        </authorList>
    </citation>
    <scope>NUCLEOTIDE SEQUENCE [LARGE SCALE GENOMIC DNA]</scope>
    <source>
        <strain evidence="9 10">MS-2</strain>
    </source>
</reference>
<dbReference type="InterPro" id="IPR036638">
    <property type="entry name" value="HLH_DNA-bd_sf"/>
</dbReference>
<feature type="coiled-coil region" evidence="6">
    <location>
        <begin position="103"/>
        <end position="130"/>
    </location>
</feature>
<organism evidence="9 10">
    <name type="scientific">Marasmius tenuissimus</name>
    <dbReference type="NCBI Taxonomy" id="585030"/>
    <lineage>
        <taxon>Eukaryota</taxon>
        <taxon>Fungi</taxon>
        <taxon>Dikarya</taxon>
        <taxon>Basidiomycota</taxon>
        <taxon>Agaricomycotina</taxon>
        <taxon>Agaricomycetes</taxon>
        <taxon>Agaricomycetidae</taxon>
        <taxon>Agaricales</taxon>
        <taxon>Marasmiineae</taxon>
        <taxon>Marasmiaceae</taxon>
        <taxon>Marasmius</taxon>
    </lineage>
</organism>
<feature type="compositionally biased region" description="Basic and acidic residues" evidence="7">
    <location>
        <begin position="44"/>
        <end position="57"/>
    </location>
</feature>
<dbReference type="SMART" id="SM00353">
    <property type="entry name" value="HLH"/>
    <property type="match status" value="1"/>
</dbReference>
<dbReference type="InterPro" id="IPR011598">
    <property type="entry name" value="bHLH_dom"/>
</dbReference>